<dbReference type="EMBL" id="JAAECS010000002">
    <property type="protein sequence ID" value="MCJ1989104.1"/>
    <property type="molecule type" value="Genomic_DNA"/>
</dbReference>
<sequence length="813" mass="92203">MILFRKRASQKSLIQTEQSQKNEQVSLPKKGTDKRIRTKAKAATTQATLRYTSIYEDGLIHIVDNEFSHIYKIGEADYMTANEEDKLEIITQYASMLNALDHTKHYQLYLHNRPKNDDLLNRINIPLEGDDLDELRAEYNHINSENLKRNKASYDLAIYIIITVHADNQDEARRSLQDVQLDVLRKFDKMSSVSELTGVETLSLIESITLNQQKIVNFAQEVGLAGSTKNLIAPNSIVFDKRDFMLNNRPARVSYARSYPEFLRDTFLRDLSNTGIEFYLSIHAQPQERDKALTSIKQTTVTVKGDISESITRAAMDGVSEEYAVGETKKSFAKSGEELANQIQDEQAQIYSATVAILVCSDTKEKLESDIKRIESASRGHQVVFAPAMLNQEVGFNTVLPFGKNYLGVTRRFKHENWTTANIAASFVPWTNSDITSESPKALYYGMNYLTKNPITLDRGSKDDLPTGASLIFGGSGSGKSTFTKFTEIIPTFLRSRDEIIIVDPEGEYTDIARALGGQVINLFPGAATNLNLLDKPDDSLVDKNDEDYIDPISQKMMLLDNLFESILNTKNEINYGANERSLRDRVTRLVYELYSEPTLQDWHQVLKEQPDEAAQDFALNLEPFMKGSESLFSYQTNVDIKNRFVVFNLKQLKKSRLYNIAMLVVQDYIWNRVLENQGKVRTRIYFDEIQAYFENEGMASFFSNLYARVRKYGAIPVGITQDPGLVLQGGKPGEAIFANTEFFAMMRLKGKNLFAIAEYLELTEEQIKFLRYADGNRGEGLIIAKNHVVQMENPIPEGSKIFNLVDTTVANN</sequence>
<dbReference type="NCBIfam" id="NF045971">
    <property type="entry name" value="conju_CD1110"/>
    <property type="match status" value="1"/>
</dbReference>
<dbReference type="PANTHER" id="PTHR30121:SF6">
    <property type="entry name" value="SLR6007 PROTEIN"/>
    <property type="match status" value="1"/>
</dbReference>
<dbReference type="PANTHER" id="PTHR30121">
    <property type="entry name" value="UNCHARACTERIZED PROTEIN YJGR-RELATED"/>
    <property type="match status" value="1"/>
</dbReference>
<reference evidence="3 4" key="1">
    <citation type="journal article" date="2022" name="Microbiol. Res.">
        <title>Comparative genome analysis, predicted lifestyle and antimicrobial strategies of Lactococcus carnosus and Lactococcus paracarnosus isolated from meat.</title>
        <authorList>
            <person name="Werum V."/>
            <person name="Ehrmann M."/>
            <person name="Vogel R."/>
            <person name="Hilgarth M."/>
        </authorList>
    </citation>
    <scope>NUCLEOTIDE SEQUENCE [LARGE SCALE GENOMIC DNA]</scope>
    <source>
        <strain evidence="3 4">TMW22177</strain>
    </source>
</reference>
<accession>A0ABT0AR47</accession>
<dbReference type="Gene3D" id="3.40.50.300">
    <property type="entry name" value="P-loop containing nucleotide triphosphate hydrolases"/>
    <property type="match status" value="1"/>
</dbReference>
<dbReference type="RefSeq" id="WP_244034252.1">
    <property type="nucleotide sequence ID" value="NZ_JAAECS010000002.1"/>
</dbReference>
<dbReference type="Pfam" id="PF19044">
    <property type="entry name" value="P-loop_TraG"/>
    <property type="match status" value="1"/>
</dbReference>
<gene>
    <name evidence="3" type="ORF">GYN21_02620</name>
</gene>
<evidence type="ECO:0000313" key="4">
    <source>
        <dbReference type="Proteomes" id="UP001522450"/>
    </source>
</evidence>
<dbReference type="Proteomes" id="UP001522450">
    <property type="component" value="Unassembled WGS sequence"/>
</dbReference>
<dbReference type="InterPro" id="IPR027417">
    <property type="entry name" value="P-loop_NTPase"/>
</dbReference>
<evidence type="ECO:0000256" key="1">
    <source>
        <dbReference type="SAM" id="MobiDB-lite"/>
    </source>
</evidence>
<dbReference type="Gene3D" id="1.10.8.730">
    <property type="match status" value="1"/>
</dbReference>
<dbReference type="SUPFAM" id="SSF52540">
    <property type="entry name" value="P-loop containing nucleoside triphosphate hydrolases"/>
    <property type="match status" value="1"/>
</dbReference>
<feature type="region of interest" description="Disordered" evidence="1">
    <location>
        <begin position="13"/>
        <end position="35"/>
    </location>
</feature>
<dbReference type="InterPro" id="IPR051162">
    <property type="entry name" value="T4SS_component"/>
</dbReference>
<feature type="compositionally biased region" description="Polar residues" evidence="1">
    <location>
        <begin position="13"/>
        <end position="25"/>
    </location>
</feature>
<organism evidence="3 4">
    <name type="scientific">Pseudolactococcus carnosus</name>
    <dbReference type="NCBI Taxonomy" id="2749961"/>
    <lineage>
        <taxon>Bacteria</taxon>
        <taxon>Bacillati</taxon>
        <taxon>Bacillota</taxon>
        <taxon>Bacilli</taxon>
        <taxon>Lactobacillales</taxon>
        <taxon>Streptococcaceae</taxon>
        <taxon>Pseudolactococcus</taxon>
    </lineage>
</organism>
<feature type="domain" description="TraG P-loop" evidence="2">
    <location>
        <begin position="469"/>
        <end position="767"/>
    </location>
</feature>
<name>A0ABT0AR47_9LACT</name>
<evidence type="ECO:0000313" key="3">
    <source>
        <dbReference type="EMBL" id="MCJ1989104.1"/>
    </source>
</evidence>
<evidence type="ECO:0000259" key="2">
    <source>
        <dbReference type="Pfam" id="PF19044"/>
    </source>
</evidence>
<protein>
    <submittedName>
        <fullName evidence="3">DUF87 domain-containing protein</fullName>
    </submittedName>
</protein>
<dbReference type="InterPro" id="IPR043964">
    <property type="entry name" value="P-loop_TraG"/>
</dbReference>
<comment type="caution">
    <text evidence="3">The sequence shown here is derived from an EMBL/GenBank/DDBJ whole genome shotgun (WGS) entry which is preliminary data.</text>
</comment>
<proteinExistence type="predicted"/>
<keyword evidence="4" id="KW-1185">Reference proteome</keyword>